<organism evidence="9 10">
    <name type="scientific">Waterburya agarophytonicola KI4</name>
    <dbReference type="NCBI Taxonomy" id="2874699"/>
    <lineage>
        <taxon>Bacteria</taxon>
        <taxon>Bacillati</taxon>
        <taxon>Cyanobacteriota</taxon>
        <taxon>Cyanophyceae</taxon>
        <taxon>Pleurocapsales</taxon>
        <taxon>Hyellaceae</taxon>
        <taxon>Waterburya</taxon>
        <taxon>Waterburya agarophytonicola</taxon>
    </lineage>
</organism>
<name>A0A964BRB7_9CYAN</name>
<evidence type="ECO:0000259" key="8">
    <source>
        <dbReference type="PROSITE" id="PS50113"/>
    </source>
</evidence>
<evidence type="ECO:0000256" key="5">
    <source>
        <dbReference type="ARBA" id="ARBA00022777"/>
    </source>
</evidence>
<dbReference type="Pfam" id="PF02518">
    <property type="entry name" value="HATPase_c"/>
    <property type="match status" value="1"/>
</dbReference>
<keyword evidence="5" id="KW-0418">Kinase</keyword>
<feature type="domain" description="Histidine kinase" evidence="7">
    <location>
        <begin position="128"/>
        <end position="337"/>
    </location>
</feature>
<comment type="caution">
    <text evidence="9">The sequence shown here is derived from an EMBL/GenBank/DDBJ whole genome shotgun (WGS) entry which is preliminary data.</text>
</comment>
<evidence type="ECO:0000256" key="4">
    <source>
        <dbReference type="ARBA" id="ARBA00022679"/>
    </source>
</evidence>
<dbReference type="PRINTS" id="PR00344">
    <property type="entry name" value="BCTRLSENSOR"/>
</dbReference>
<dbReference type="EC" id="2.7.13.3" evidence="2"/>
<dbReference type="Proteomes" id="UP000729733">
    <property type="component" value="Unassembled WGS sequence"/>
</dbReference>
<dbReference type="PROSITE" id="PS50109">
    <property type="entry name" value="HIS_KIN"/>
    <property type="match status" value="1"/>
</dbReference>
<dbReference type="InterPro" id="IPR035965">
    <property type="entry name" value="PAS-like_dom_sf"/>
</dbReference>
<gene>
    <name evidence="9" type="ORF">I4641_07585</name>
</gene>
<dbReference type="InterPro" id="IPR003661">
    <property type="entry name" value="HisK_dim/P_dom"/>
</dbReference>
<dbReference type="CDD" id="cd00082">
    <property type="entry name" value="HisKA"/>
    <property type="match status" value="1"/>
</dbReference>
<sequence length="337" mass="38187">MKQLMDIDDDEDITKLSILDYYPAWALKIVKEQGIPSAIANGTWLGETALLTEDGRELPVSQLIIAHKSANDKIDYISTVMRNLSQQKKAENSLKEKAQELKWSNQELLKITALLKKRNQELDSFAYVTSHDLKAPLRAIANLATWLEEDLGDQIPEESQQQLQLMQSRVQRMDGLIQGLLEYSRIGRQNTPIKTVDVGNLVRNIVDSLAPPPGFKIEIADSMPRLETKELLLQQVFSNLISNAIKYHPQESGNILISVEEAAEFYQFSVCDDGLGIDPQYHDRIFTIFQTLQARDTIESTGIGLSIVKKIVEDQGGKVWVDSQLGEKTTFYFTWYK</sequence>
<reference evidence="9" key="1">
    <citation type="journal article" date="2021" name="Antonie Van Leeuwenhoek">
        <title>Draft genome and description of Waterburya agarophytonicola gen. nov. sp. nov. (Pleurocapsales, Cyanobacteria): a seaweed symbiont.</title>
        <authorList>
            <person name="Bonthond G."/>
            <person name="Shalygin S."/>
            <person name="Bayer T."/>
            <person name="Weinberger F."/>
        </authorList>
    </citation>
    <scope>NUCLEOTIDE SEQUENCE</scope>
    <source>
        <strain evidence="9">KI4</strain>
    </source>
</reference>
<dbReference type="SMART" id="SM00387">
    <property type="entry name" value="HATPase_c"/>
    <property type="match status" value="1"/>
</dbReference>
<protein>
    <recommendedName>
        <fullName evidence="2">histidine kinase</fullName>
        <ecNumber evidence="2">2.7.13.3</ecNumber>
    </recommendedName>
</protein>
<dbReference type="GO" id="GO:0000155">
    <property type="term" value="F:phosphorelay sensor kinase activity"/>
    <property type="evidence" value="ECO:0007669"/>
    <property type="project" value="InterPro"/>
</dbReference>
<keyword evidence="10" id="KW-1185">Reference proteome</keyword>
<keyword evidence="3" id="KW-0597">Phosphoprotein</keyword>
<evidence type="ECO:0000313" key="9">
    <source>
        <dbReference type="EMBL" id="MCC0176837.1"/>
    </source>
</evidence>
<dbReference type="PROSITE" id="PS50113">
    <property type="entry name" value="PAC"/>
    <property type="match status" value="1"/>
</dbReference>
<keyword evidence="6" id="KW-0902">Two-component regulatory system</keyword>
<dbReference type="PANTHER" id="PTHR42878">
    <property type="entry name" value="TWO-COMPONENT HISTIDINE KINASE"/>
    <property type="match status" value="1"/>
</dbReference>
<dbReference type="Gene3D" id="3.30.565.10">
    <property type="entry name" value="Histidine kinase-like ATPase, C-terminal domain"/>
    <property type="match status" value="1"/>
</dbReference>
<evidence type="ECO:0000256" key="3">
    <source>
        <dbReference type="ARBA" id="ARBA00022553"/>
    </source>
</evidence>
<dbReference type="InterPro" id="IPR000700">
    <property type="entry name" value="PAS-assoc_C"/>
</dbReference>
<evidence type="ECO:0000259" key="7">
    <source>
        <dbReference type="PROSITE" id="PS50109"/>
    </source>
</evidence>
<dbReference type="GO" id="GO:0000156">
    <property type="term" value="F:phosphorelay response regulator activity"/>
    <property type="evidence" value="ECO:0007669"/>
    <property type="project" value="TreeGrafter"/>
</dbReference>
<dbReference type="Pfam" id="PF00512">
    <property type="entry name" value="HisKA"/>
    <property type="match status" value="1"/>
</dbReference>
<dbReference type="InterPro" id="IPR004358">
    <property type="entry name" value="Sig_transdc_His_kin-like_C"/>
</dbReference>
<evidence type="ECO:0000256" key="2">
    <source>
        <dbReference type="ARBA" id="ARBA00012438"/>
    </source>
</evidence>
<dbReference type="SUPFAM" id="SSF55874">
    <property type="entry name" value="ATPase domain of HSP90 chaperone/DNA topoisomerase II/histidine kinase"/>
    <property type="match status" value="1"/>
</dbReference>
<dbReference type="SMART" id="SM00388">
    <property type="entry name" value="HisKA"/>
    <property type="match status" value="1"/>
</dbReference>
<dbReference type="PANTHER" id="PTHR42878:SF15">
    <property type="entry name" value="BACTERIOPHYTOCHROME"/>
    <property type="match status" value="1"/>
</dbReference>
<dbReference type="InterPro" id="IPR005467">
    <property type="entry name" value="His_kinase_dom"/>
</dbReference>
<accession>A0A964BRB7</accession>
<comment type="catalytic activity">
    <reaction evidence="1">
        <text>ATP + protein L-histidine = ADP + protein N-phospho-L-histidine.</text>
        <dbReference type="EC" id="2.7.13.3"/>
    </reaction>
</comment>
<dbReference type="GO" id="GO:0030295">
    <property type="term" value="F:protein kinase activator activity"/>
    <property type="evidence" value="ECO:0007669"/>
    <property type="project" value="TreeGrafter"/>
</dbReference>
<dbReference type="InterPro" id="IPR003594">
    <property type="entry name" value="HATPase_dom"/>
</dbReference>
<proteinExistence type="predicted"/>
<dbReference type="Gene3D" id="1.10.287.130">
    <property type="match status" value="1"/>
</dbReference>
<evidence type="ECO:0000256" key="1">
    <source>
        <dbReference type="ARBA" id="ARBA00000085"/>
    </source>
</evidence>
<dbReference type="InterPro" id="IPR036890">
    <property type="entry name" value="HATPase_C_sf"/>
</dbReference>
<feature type="domain" description="PAC" evidence="8">
    <location>
        <begin position="44"/>
        <end position="96"/>
    </location>
</feature>
<dbReference type="InterPro" id="IPR050351">
    <property type="entry name" value="BphY/WalK/GraS-like"/>
</dbReference>
<dbReference type="AlphaFoldDB" id="A0A964BRB7"/>
<dbReference type="InterPro" id="IPR036097">
    <property type="entry name" value="HisK_dim/P_sf"/>
</dbReference>
<dbReference type="GO" id="GO:0007234">
    <property type="term" value="P:osmosensory signaling via phosphorelay pathway"/>
    <property type="evidence" value="ECO:0007669"/>
    <property type="project" value="TreeGrafter"/>
</dbReference>
<evidence type="ECO:0000313" key="10">
    <source>
        <dbReference type="Proteomes" id="UP000729733"/>
    </source>
</evidence>
<evidence type="ECO:0000256" key="6">
    <source>
        <dbReference type="ARBA" id="ARBA00023012"/>
    </source>
</evidence>
<keyword evidence="4" id="KW-0808">Transferase</keyword>
<dbReference type="EMBL" id="JADWDC010000013">
    <property type="protein sequence ID" value="MCC0176837.1"/>
    <property type="molecule type" value="Genomic_DNA"/>
</dbReference>
<dbReference type="SUPFAM" id="SSF55785">
    <property type="entry name" value="PYP-like sensor domain (PAS domain)"/>
    <property type="match status" value="1"/>
</dbReference>
<dbReference type="SUPFAM" id="SSF47384">
    <property type="entry name" value="Homodimeric domain of signal transducing histidine kinase"/>
    <property type="match status" value="1"/>
</dbReference>
<dbReference type="Gene3D" id="3.30.450.20">
    <property type="entry name" value="PAS domain"/>
    <property type="match status" value="1"/>
</dbReference>